<reference evidence="3 4" key="1">
    <citation type="journal article" date="2017" name="Int. J. Syst. Evol. Microbiol.">
        <title>Desulfovibrio senegalensis sp. nov., a mesophilic sulfate reducer isolated from marine sediment.</title>
        <authorList>
            <person name="Thioye A."/>
            <person name="Gam Z.B.A."/>
            <person name="Mbengue M."/>
            <person name="Cayol J.L."/>
            <person name="Joseph-Bartoli M."/>
            <person name="Toure-Kane C."/>
            <person name="Labat M."/>
        </authorList>
    </citation>
    <scope>NUCLEOTIDE SEQUENCE [LARGE SCALE GENOMIC DNA]</scope>
    <source>
        <strain evidence="3 4">DSM 101509</strain>
    </source>
</reference>
<protein>
    <submittedName>
        <fullName evidence="3">Uncharacterized protein</fullName>
    </submittedName>
</protein>
<keyword evidence="2" id="KW-0472">Membrane</keyword>
<dbReference type="EMBL" id="WAIE01000006">
    <property type="protein sequence ID" value="KAB1440893.1"/>
    <property type="molecule type" value="Genomic_DNA"/>
</dbReference>
<dbReference type="RefSeq" id="WP_151151637.1">
    <property type="nucleotide sequence ID" value="NZ_WAIE01000006.1"/>
</dbReference>
<name>A0A6N6N0X1_9BACT</name>
<keyword evidence="4" id="KW-1185">Reference proteome</keyword>
<accession>A0A6N6N0X1</accession>
<evidence type="ECO:0000313" key="3">
    <source>
        <dbReference type="EMBL" id="KAB1440893.1"/>
    </source>
</evidence>
<dbReference type="Proteomes" id="UP000438699">
    <property type="component" value="Unassembled WGS sequence"/>
</dbReference>
<sequence length="73" mass="8075">MVCIHLDMAVGLVLVVAVFTAFRFLRPRSPNAEMLAEALQRMESGPKTGTRQKAAHRPDHDRSFCLPGTPEKA</sequence>
<feature type="region of interest" description="Disordered" evidence="1">
    <location>
        <begin position="42"/>
        <end position="73"/>
    </location>
</feature>
<evidence type="ECO:0000256" key="1">
    <source>
        <dbReference type="SAM" id="MobiDB-lite"/>
    </source>
</evidence>
<feature type="transmembrane region" description="Helical" evidence="2">
    <location>
        <begin position="6"/>
        <end position="25"/>
    </location>
</feature>
<keyword evidence="2" id="KW-1133">Transmembrane helix</keyword>
<organism evidence="3 4">
    <name type="scientific">Pseudodesulfovibrio senegalensis</name>
    <dbReference type="NCBI Taxonomy" id="1721087"/>
    <lineage>
        <taxon>Bacteria</taxon>
        <taxon>Pseudomonadati</taxon>
        <taxon>Thermodesulfobacteriota</taxon>
        <taxon>Desulfovibrionia</taxon>
        <taxon>Desulfovibrionales</taxon>
        <taxon>Desulfovibrionaceae</taxon>
    </lineage>
</organism>
<evidence type="ECO:0000256" key="2">
    <source>
        <dbReference type="SAM" id="Phobius"/>
    </source>
</evidence>
<evidence type="ECO:0000313" key="4">
    <source>
        <dbReference type="Proteomes" id="UP000438699"/>
    </source>
</evidence>
<proteinExistence type="predicted"/>
<comment type="caution">
    <text evidence="3">The sequence shown here is derived from an EMBL/GenBank/DDBJ whole genome shotgun (WGS) entry which is preliminary data.</text>
</comment>
<keyword evidence="2" id="KW-0812">Transmembrane</keyword>
<gene>
    <name evidence="3" type="ORF">F8A88_13185</name>
</gene>
<dbReference type="AlphaFoldDB" id="A0A6N6N0X1"/>